<feature type="domain" description="SAICAR synthetase/ADE2 N-terminal" evidence="13">
    <location>
        <begin position="75"/>
        <end position="339"/>
    </location>
</feature>
<evidence type="ECO:0000256" key="10">
    <source>
        <dbReference type="ARBA" id="ARBA00048475"/>
    </source>
</evidence>
<evidence type="ECO:0000256" key="4">
    <source>
        <dbReference type="ARBA" id="ARBA00016460"/>
    </source>
</evidence>
<dbReference type="CDD" id="cd01414">
    <property type="entry name" value="SAICAR_synt_Sc"/>
    <property type="match status" value="1"/>
</dbReference>
<feature type="compositionally biased region" description="Low complexity" evidence="12">
    <location>
        <begin position="7"/>
        <end position="24"/>
    </location>
</feature>
<dbReference type="Gene3D" id="3.30.200.20">
    <property type="entry name" value="Phosphorylase Kinase, domain 1"/>
    <property type="match status" value="1"/>
</dbReference>
<evidence type="ECO:0000256" key="6">
    <source>
        <dbReference type="ARBA" id="ARBA00022741"/>
    </source>
</evidence>
<organism evidence="14 15">
    <name type="scientific">Cryobacterium glucosi</name>
    <dbReference type="NCBI Taxonomy" id="1259175"/>
    <lineage>
        <taxon>Bacteria</taxon>
        <taxon>Bacillati</taxon>
        <taxon>Actinomycetota</taxon>
        <taxon>Actinomycetes</taxon>
        <taxon>Micrococcales</taxon>
        <taxon>Microbacteriaceae</taxon>
        <taxon>Cryobacterium</taxon>
    </lineage>
</organism>
<comment type="catalytic activity">
    <reaction evidence="10 11">
        <text>5-amino-1-(5-phospho-D-ribosyl)imidazole-4-carboxylate + L-aspartate + ATP = (2S)-2-[5-amino-1-(5-phospho-beta-D-ribosyl)imidazole-4-carboxamido]succinate + ADP + phosphate + 2 H(+)</text>
        <dbReference type="Rhea" id="RHEA:22628"/>
        <dbReference type="ChEBI" id="CHEBI:15378"/>
        <dbReference type="ChEBI" id="CHEBI:29991"/>
        <dbReference type="ChEBI" id="CHEBI:30616"/>
        <dbReference type="ChEBI" id="CHEBI:43474"/>
        <dbReference type="ChEBI" id="CHEBI:58443"/>
        <dbReference type="ChEBI" id="CHEBI:77657"/>
        <dbReference type="ChEBI" id="CHEBI:456216"/>
        <dbReference type="EC" id="6.3.2.6"/>
    </reaction>
</comment>
<dbReference type="Pfam" id="PF01259">
    <property type="entry name" value="SAICAR_synt"/>
    <property type="match status" value="1"/>
</dbReference>
<evidence type="ECO:0000256" key="9">
    <source>
        <dbReference type="ARBA" id="ARBA00030409"/>
    </source>
</evidence>
<feature type="region of interest" description="Disordered" evidence="12">
    <location>
        <begin position="1"/>
        <end position="47"/>
    </location>
</feature>
<dbReference type="HAMAP" id="MF_00137">
    <property type="entry name" value="SAICAR_synth"/>
    <property type="match status" value="1"/>
</dbReference>
<name>A0ABY2IJP6_9MICO</name>
<dbReference type="EMBL" id="SOFS01000034">
    <property type="protein sequence ID" value="TFC18319.1"/>
    <property type="molecule type" value="Genomic_DNA"/>
</dbReference>
<evidence type="ECO:0000256" key="12">
    <source>
        <dbReference type="SAM" id="MobiDB-lite"/>
    </source>
</evidence>
<dbReference type="InterPro" id="IPR018236">
    <property type="entry name" value="SAICAR_synthetase_CS"/>
</dbReference>
<comment type="similarity">
    <text evidence="2 11">Belongs to the SAICAR synthetase family.</text>
</comment>
<dbReference type="PANTHER" id="PTHR43700">
    <property type="entry name" value="PHOSPHORIBOSYLAMINOIMIDAZOLE-SUCCINOCARBOXAMIDE SYNTHASE"/>
    <property type="match status" value="1"/>
</dbReference>
<keyword evidence="6 11" id="KW-0547">Nucleotide-binding</keyword>
<dbReference type="Proteomes" id="UP000297604">
    <property type="component" value="Unassembled WGS sequence"/>
</dbReference>
<dbReference type="SUPFAM" id="SSF56104">
    <property type="entry name" value="SAICAR synthase-like"/>
    <property type="match status" value="1"/>
</dbReference>
<dbReference type="NCBIfam" id="TIGR00081">
    <property type="entry name" value="purC"/>
    <property type="match status" value="1"/>
</dbReference>
<dbReference type="PANTHER" id="PTHR43700:SF1">
    <property type="entry name" value="PHOSPHORIBOSYLAMINOIMIDAZOLE-SUCCINOCARBOXAMIDE SYNTHASE"/>
    <property type="match status" value="1"/>
</dbReference>
<protein>
    <recommendedName>
        <fullName evidence="4 11">Phosphoribosylaminoimidazole-succinocarboxamide synthase</fullName>
        <ecNumber evidence="3 11">6.3.2.6</ecNumber>
    </recommendedName>
    <alternativeName>
        <fullName evidence="9 11">SAICAR synthetase</fullName>
    </alternativeName>
</protein>
<dbReference type="NCBIfam" id="NF010568">
    <property type="entry name" value="PRK13961.1"/>
    <property type="match status" value="1"/>
</dbReference>
<comment type="pathway">
    <text evidence="1 11">Purine metabolism; IMP biosynthesis via de novo pathway; 5-amino-1-(5-phospho-D-ribosyl)imidazole-4-carboxamide from 5-amino-1-(5-phospho-D-ribosyl)imidazole-4-carboxylate: step 1/2.</text>
</comment>
<keyword evidence="8 11" id="KW-0067">ATP-binding</keyword>
<evidence type="ECO:0000256" key="5">
    <source>
        <dbReference type="ARBA" id="ARBA00022598"/>
    </source>
</evidence>
<comment type="caution">
    <text evidence="14">The sequence shown here is derived from an EMBL/GenBank/DDBJ whole genome shotgun (WGS) entry which is preliminary data.</text>
</comment>
<keyword evidence="15" id="KW-1185">Reference proteome</keyword>
<dbReference type="EC" id="6.3.2.6" evidence="3 11"/>
<reference evidence="14 15" key="1">
    <citation type="submission" date="2019-03" db="EMBL/GenBank/DDBJ databases">
        <title>Genomics of glacier-inhabiting Cryobacterium strains.</title>
        <authorList>
            <person name="Liu Q."/>
            <person name="Xin Y.-H."/>
        </authorList>
    </citation>
    <scope>NUCLEOTIDE SEQUENCE [LARGE SCALE GENOMIC DNA]</scope>
    <source>
        <strain evidence="14 15">MDB1-5</strain>
    </source>
</reference>
<sequence>MPPSPRSPSRVRSSARTSPPASSPDLSLRETASPQARPEGRVWRAGGPVRENGAVTALDQPTASTPLDLPGWRHAYSGKVRDLYVPADPAADAAAPDLNAASRVLVVASDRVSAFDHVLEPGIPGKGVLLTTLSLWWFGQLAGIPNHLLANTATAGTDDAAGIPAAAAGRAMLCRTLDMFPIECVVRGYLTGSGWKEYQASQTVCGLPLPAGLQNGDRLPEPIYTPAWKAPMGEHDENISFERTVELVGADVAAELRRLSLETFRRASAIAEQNGVILADTKFEFGADRATGEITLADEVLTSDSSRYWDAVLWQTGTTPEQRMSSFDKQIVRDWLSAHWDQTGTPPALPEDIIERTAARYRELLTRLAGDTPVA</sequence>
<keyword evidence="5 11" id="KW-0436">Ligase</keyword>
<dbReference type="GO" id="GO:0004639">
    <property type="term" value="F:phosphoribosylaminoimidazolesuccinocarboxamide synthase activity"/>
    <property type="evidence" value="ECO:0007669"/>
    <property type="project" value="UniProtKB-EC"/>
</dbReference>
<dbReference type="PROSITE" id="PS01057">
    <property type="entry name" value="SAICAR_SYNTHETASE_1"/>
    <property type="match status" value="1"/>
</dbReference>
<dbReference type="InterPro" id="IPR028923">
    <property type="entry name" value="SAICAR_synt/ADE2_N"/>
</dbReference>
<gene>
    <name evidence="11" type="primary">purC</name>
    <name evidence="14" type="ORF">E3O46_14635</name>
</gene>
<dbReference type="Gene3D" id="3.30.470.20">
    <property type="entry name" value="ATP-grasp fold, B domain"/>
    <property type="match status" value="1"/>
</dbReference>
<proteinExistence type="inferred from homology"/>
<evidence type="ECO:0000256" key="11">
    <source>
        <dbReference type="HAMAP-Rule" id="MF_00137"/>
    </source>
</evidence>
<evidence type="ECO:0000256" key="7">
    <source>
        <dbReference type="ARBA" id="ARBA00022755"/>
    </source>
</evidence>
<evidence type="ECO:0000256" key="1">
    <source>
        <dbReference type="ARBA" id="ARBA00004672"/>
    </source>
</evidence>
<accession>A0ABY2IJP6</accession>
<dbReference type="InterPro" id="IPR001636">
    <property type="entry name" value="SAICAR_synth"/>
</dbReference>
<evidence type="ECO:0000256" key="3">
    <source>
        <dbReference type="ARBA" id="ARBA00012217"/>
    </source>
</evidence>
<evidence type="ECO:0000256" key="8">
    <source>
        <dbReference type="ARBA" id="ARBA00022840"/>
    </source>
</evidence>
<evidence type="ECO:0000313" key="14">
    <source>
        <dbReference type="EMBL" id="TFC18319.1"/>
    </source>
</evidence>
<keyword evidence="7 11" id="KW-0658">Purine biosynthesis</keyword>
<dbReference type="PROSITE" id="PS01058">
    <property type="entry name" value="SAICAR_SYNTHETASE_2"/>
    <property type="match status" value="1"/>
</dbReference>
<evidence type="ECO:0000256" key="2">
    <source>
        <dbReference type="ARBA" id="ARBA00010190"/>
    </source>
</evidence>
<evidence type="ECO:0000313" key="15">
    <source>
        <dbReference type="Proteomes" id="UP000297604"/>
    </source>
</evidence>
<evidence type="ECO:0000259" key="13">
    <source>
        <dbReference type="Pfam" id="PF01259"/>
    </source>
</evidence>